<accession>A0ABT9BIW1</accession>
<dbReference type="RefSeq" id="WP_305009061.1">
    <property type="nucleotide sequence ID" value="NZ_JAUQSY010000022.1"/>
</dbReference>
<gene>
    <name evidence="1" type="ORF">Q5H93_22935</name>
</gene>
<keyword evidence="2" id="KW-1185">Reference proteome</keyword>
<evidence type="ECO:0000313" key="1">
    <source>
        <dbReference type="EMBL" id="MDO7877613.1"/>
    </source>
</evidence>
<organism evidence="1 2">
    <name type="scientific">Hymenobacter aranciens</name>
    <dbReference type="NCBI Taxonomy" id="3063996"/>
    <lineage>
        <taxon>Bacteria</taxon>
        <taxon>Pseudomonadati</taxon>
        <taxon>Bacteroidota</taxon>
        <taxon>Cytophagia</taxon>
        <taxon>Cytophagales</taxon>
        <taxon>Hymenobacteraceae</taxon>
        <taxon>Hymenobacter</taxon>
    </lineage>
</organism>
<comment type="caution">
    <text evidence="1">The sequence shown here is derived from an EMBL/GenBank/DDBJ whole genome shotgun (WGS) entry which is preliminary data.</text>
</comment>
<dbReference type="Proteomes" id="UP001176429">
    <property type="component" value="Unassembled WGS sequence"/>
</dbReference>
<protein>
    <submittedName>
        <fullName evidence="1">Uncharacterized protein</fullName>
    </submittedName>
</protein>
<name>A0ABT9BIW1_9BACT</name>
<proteinExistence type="predicted"/>
<reference evidence="1" key="1">
    <citation type="submission" date="2023-07" db="EMBL/GenBank/DDBJ databases">
        <authorList>
            <person name="Kim M.K."/>
        </authorList>
    </citation>
    <scope>NUCLEOTIDE SEQUENCE</scope>
    <source>
        <strain evidence="1">ASUV-10-1</strain>
    </source>
</reference>
<evidence type="ECO:0000313" key="2">
    <source>
        <dbReference type="Proteomes" id="UP001176429"/>
    </source>
</evidence>
<sequence length="81" mass="8654">MKYMVDAQTPADDEILTGILQVLAKQHGIRFAAMEAAADAPAAFSSLPVAATTAEEWAQRLQESEASGTVSWEDAKARFGL</sequence>
<dbReference type="EMBL" id="JAUQSY010000022">
    <property type="protein sequence ID" value="MDO7877613.1"/>
    <property type="molecule type" value="Genomic_DNA"/>
</dbReference>